<protein>
    <submittedName>
        <fullName evidence="3">Hypothetical phage associated protein SpyM3_0930</fullName>
    </submittedName>
</protein>
<dbReference type="InterPro" id="IPR010572">
    <property type="entry name" value="Tail_dom"/>
</dbReference>
<evidence type="ECO:0000313" key="4">
    <source>
        <dbReference type="Proteomes" id="UP000001039"/>
    </source>
</evidence>
<feature type="coiled-coil region" evidence="1">
    <location>
        <begin position="414"/>
        <end position="449"/>
    </location>
</feature>
<dbReference type="KEGG" id="soz:Spy49_0784"/>
<keyword evidence="1" id="KW-0175">Coiled coil</keyword>
<evidence type="ECO:0000256" key="1">
    <source>
        <dbReference type="SAM" id="Coils"/>
    </source>
</evidence>
<organism evidence="3 4">
    <name type="scientific">Streptococcus pyogenes serotype M49 (strain NZ131)</name>
    <dbReference type="NCBI Taxonomy" id="471876"/>
    <lineage>
        <taxon>Bacteria</taxon>
        <taxon>Bacillati</taxon>
        <taxon>Bacillota</taxon>
        <taxon>Bacilli</taxon>
        <taxon>Lactobacillales</taxon>
        <taxon>Streptococcaceae</taxon>
        <taxon>Streptococcus</taxon>
    </lineage>
</organism>
<dbReference type="EMBL" id="CP000829">
    <property type="protein sequence ID" value="ACI61097.1"/>
    <property type="molecule type" value="Genomic_DNA"/>
</dbReference>
<sequence>MITFLDHRDIEYGVISVIRHTNAVNGERSVSGEIYTNSDVLNNIDRGWRLRFEDEYYVVIYAKPVDVGQKTQVSFDAIHQFFWDFSKSSIYEGLGDGSHTIDTYLETVFKGSGYRYKLEVGVNAFRKQSFNYKSRLDLFNEIIKATGLEFSVSGKVVRLLKNIGTDLSTVVRKNFNMNDLTIEKNIDSFITYQKGFGAWTDPEDHSKGRLEAEYESPLAKEYGRLEGAPLTDERFTVADNLKEALKSNVENSYKISVKIDMEDLTRAGYRCERPVAGDYIMAINETLGFQERIRIVSFTSYYDATGALVKHEVTCNDIGSVKKQSVGSLSINSRINQIDADIASAIEVATQALVSADGKNTVYGGTEMPKDEPKGTLKKGDILFLKVGDTTRMYFWNGAEWEEPEVVNDPERWREDLEKQISEAIEKAKKAQEEINQRTDKELEEFRAALKNLALPEEAIKKITEAIKVDDIPSIKQSFDDLKNRVSETSEESRLTAEILGNNGKTRYNKNLLVGDPNRVKTYDQDYIEVEANDGGFKRGETYTISFSQTCELLKKVAITLTQINNKGVKLVLTPTKAKMDAQTFEVTKDKQSIEVYPLSYTGVLTGDWYKPKQIDLNASDTQELALEMDYKDVVDGKDATITGAWSDSPQIILYGGKK</sequence>
<dbReference type="Proteomes" id="UP000001039">
    <property type="component" value="Chromosome"/>
</dbReference>
<dbReference type="HOGENOM" id="CLU_024574_1_0_9"/>
<reference evidence="3 4" key="1">
    <citation type="journal article" date="2008" name="J. Bacteriol.">
        <title>Genome sequence of a nephritogenic and highly transformable M49 strain of Streptococcus pyogenes.</title>
        <authorList>
            <person name="McShan W.M."/>
            <person name="Ferretti J.J."/>
            <person name="Karasawa T."/>
            <person name="Suvorov A.N."/>
            <person name="Lin S."/>
            <person name="Qin B."/>
            <person name="Jia H."/>
            <person name="Kenton S."/>
            <person name="Najar F."/>
            <person name="Wu H."/>
            <person name="Scott J."/>
            <person name="Roe B.A."/>
            <person name="Savic D.J."/>
        </authorList>
    </citation>
    <scope>NUCLEOTIDE SEQUENCE [LARGE SCALE GENOMIC DNA]</scope>
    <source>
        <strain evidence="3 4">NZ131</strain>
    </source>
</reference>
<evidence type="ECO:0000313" key="3">
    <source>
        <dbReference type="EMBL" id="ACI61097.1"/>
    </source>
</evidence>
<dbReference type="AlphaFoldDB" id="A0A0H3BYL8"/>
<gene>
    <name evidence="3" type="ordered locus">Spy49_0784</name>
</gene>
<dbReference type="Pfam" id="PF06605">
    <property type="entry name" value="Prophage_tail"/>
    <property type="match status" value="1"/>
</dbReference>
<dbReference type="Gene3D" id="3.55.50.40">
    <property type="match status" value="1"/>
</dbReference>
<proteinExistence type="predicted"/>
<name>A0A0H3BYL8_STRPZ</name>
<accession>A0A0H3BYL8</accession>
<feature type="domain" description="Tail spike" evidence="2">
    <location>
        <begin position="97"/>
        <end position="304"/>
    </location>
</feature>
<evidence type="ECO:0000259" key="2">
    <source>
        <dbReference type="Pfam" id="PF06605"/>
    </source>
</evidence>